<reference evidence="1" key="2">
    <citation type="submission" date="2023-01" db="EMBL/GenBank/DDBJ databases">
        <title>Draft genome sequence of Algimonas porphyrae strain NBRC 108216.</title>
        <authorList>
            <person name="Sun Q."/>
            <person name="Mori K."/>
        </authorList>
    </citation>
    <scope>NUCLEOTIDE SEQUENCE</scope>
    <source>
        <strain evidence="1">NBRC 108216</strain>
    </source>
</reference>
<evidence type="ECO:0000313" key="1">
    <source>
        <dbReference type="EMBL" id="GLQ20362.1"/>
    </source>
</evidence>
<name>A0ABQ5V298_9PROT</name>
<accession>A0ABQ5V298</accession>
<keyword evidence="2" id="KW-1185">Reference proteome</keyword>
<protein>
    <submittedName>
        <fullName evidence="1">Uncharacterized protein</fullName>
    </submittedName>
</protein>
<proteinExistence type="predicted"/>
<dbReference type="Proteomes" id="UP001161390">
    <property type="component" value="Unassembled WGS sequence"/>
</dbReference>
<evidence type="ECO:0000313" key="2">
    <source>
        <dbReference type="Proteomes" id="UP001161390"/>
    </source>
</evidence>
<organism evidence="1 2">
    <name type="scientific">Algimonas porphyrae</name>
    <dbReference type="NCBI Taxonomy" id="1128113"/>
    <lineage>
        <taxon>Bacteria</taxon>
        <taxon>Pseudomonadati</taxon>
        <taxon>Pseudomonadota</taxon>
        <taxon>Alphaproteobacteria</taxon>
        <taxon>Maricaulales</taxon>
        <taxon>Robiginitomaculaceae</taxon>
        <taxon>Algimonas</taxon>
    </lineage>
</organism>
<sequence length="144" mass="16112">MTGLTHDLYLIQFEADGSYTKPWQAECETPTSLDDVARELSECDGMRLLRVTQICPDHTNRDVTEEALEAFVQRFRDWTASEIIKRCAQIDGRSTTGEWTYGPGYIGLMAEALEAYADALPLSADDRAAAKADAWRDEAKMEVA</sequence>
<dbReference type="EMBL" id="BSNJ01000002">
    <property type="protein sequence ID" value="GLQ20362.1"/>
    <property type="molecule type" value="Genomic_DNA"/>
</dbReference>
<reference evidence="1" key="1">
    <citation type="journal article" date="2014" name="Int. J. Syst. Evol. Microbiol.">
        <title>Complete genome of a new Firmicutes species belonging to the dominant human colonic microbiota ('Ruminococcus bicirculans') reveals two chromosomes and a selective capacity to utilize plant glucans.</title>
        <authorList>
            <consortium name="NISC Comparative Sequencing Program"/>
            <person name="Wegmann U."/>
            <person name="Louis P."/>
            <person name="Goesmann A."/>
            <person name="Henrissat B."/>
            <person name="Duncan S.H."/>
            <person name="Flint H.J."/>
        </authorList>
    </citation>
    <scope>NUCLEOTIDE SEQUENCE</scope>
    <source>
        <strain evidence="1">NBRC 108216</strain>
    </source>
</reference>
<gene>
    <name evidence="1" type="ORF">GCM10007854_13170</name>
</gene>
<dbReference type="RefSeq" id="WP_284370856.1">
    <property type="nucleotide sequence ID" value="NZ_BSNJ01000002.1"/>
</dbReference>
<comment type="caution">
    <text evidence="1">The sequence shown here is derived from an EMBL/GenBank/DDBJ whole genome shotgun (WGS) entry which is preliminary data.</text>
</comment>